<dbReference type="EMBL" id="LAZR01061697">
    <property type="protein sequence ID" value="KKK63057.1"/>
    <property type="molecule type" value="Genomic_DNA"/>
</dbReference>
<proteinExistence type="predicted"/>
<reference evidence="1" key="1">
    <citation type="journal article" date="2015" name="Nature">
        <title>Complex archaea that bridge the gap between prokaryotes and eukaryotes.</title>
        <authorList>
            <person name="Spang A."/>
            <person name="Saw J.H."/>
            <person name="Jorgensen S.L."/>
            <person name="Zaremba-Niedzwiedzka K."/>
            <person name="Martijn J."/>
            <person name="Lind A.E."/>
            <person name="van Eijk R."/>
            <person name="Schleper C."/>
            <person name="Guy L."/>
            <person name="Ettema T.J."/>
        </authorList>
    </citation>
    <scope>NUCLEOTIDE SEQUENCE</scope>
</reference>
<feature type="non-terminal residue" evidence="1">
    <location>
        <position position="1"/>
    </location>
</feature>
<evidence type="ECO:0008006" key="2">
    <source>
        <dbReference type="Google" id="ProtNLM"/>
    </source>
</evidence>
<dbReference type="AlphaFoldDB" id="A0A0F8X1T9"/>
<comment type="caution">
    <text evidence="1">The sequence shown here is derived from an EMBL/GenBank/DDBJ whole genome shotgun (WGS) entry which is preliminary data.</text>
</comment>
<sequence length="69" mass="7384">MLSLAASVLAYWFGLTPTDSSTGLSTIPLEIVNRMYSLVQIGVGGYIASRGAEKVIPKVIASLKEKEKI</sequence>
<gene>
    <name evidence="1" type="ORF">LCGC14_2998160</name>
</gene>
<accession>A0A0F8X1T9</accession>
<organism evidence="1">
    <name type="scientific">marine sediment metagenome</name>
    <dbReference type="NCBI Taxonomy" id="412755"/>
    <lineage>
        <taxon>unclassified sequences</taxon>
        <taxon>metagenomes</taxon>
        <taxon>ecological metagenomes</taxon>
    </lineage>
</organism>
<protein>
    <recommendedName>
        <fullName evidence="2">Holin</fullName>
    </recommendedName>
</protein>
<evidence type="ECO:0000313" key="1">
    <source>
        <dbReference type="EMBL" id="KKK63057.1"/>
    </source>
</evidence>
<name>A0A0F8X1T9_9ZZZZ</name>